<protein>
    <recommendedName>
        <fullName evidence="3">DUF2971 domain-containing protein</fullName>
    </recommendedName>
</protein>
<evidence type="ECO:0000313" key="2">
    <source>
        <dbReference type="Proteomes" id="UP000199032"/>
    </source>
</evidence>
<evidence type="ECO:0000313" key="1">
    <source>
        <dbReference type="EMBL" id="CUS31423.1"/>
    </source>
</evidence>
<dbReference type="InterPro" id="IPR021352">
    <property type="entry name" value="DUF2971"/>
</dbReference>
<dbReference type="Pfam" id="PF11185">
    <property type="entry name" value="DUF2971"/>
    <property type="match status" value="1"/>
</dbReference>
<dbReference type="Proteomes" id="UP000199032">
    <property type="component" value="Unassembled WGS sequence"/>
</dbReference>
<gene>
    <name evidence="1" type="ORF">COMA1_10103</name>
</gene>
<organism evidence="1 2">
    <name type="scientific">Candidatus Nitrospira nitrosa</name>
    <dbReference type="NCBI Taxonomy" id="1742972"/>
    <lineage>
        <taxon>Bacteria</taxon>
        <taxon>Pseudomonadati</taxon>
        <taxon>Nitrospirota</taxon>
        <taxon>Nitrospiria</taxon>
        <taxon>Nitrospirales</taxon>
        <taxon>Nitrospiraceae</taxon>
        <taxon>Nitrospira</taxon>
    </lineage>
</organism>
<dbReference type="STRING" id="1742972.COMA1_10103"/>
<dbReference type="EMBL" id="CZQA01000001">
    <property type="protein sequence ID" value="CUS31423.1"/>
    <property type="molecule type" value="Genomic_DNA"/>
</dbReference>
<accession>A0A0S4L2J2</accession>
<reference evidence="1 2" key="1">
    <citation type="submission" date="2015-10" db="EMBL/GenBank/DDBJ databases">
        <authorList>
            <person name="Gilbert D.G."/>
        </authorList>
    </citation>
    <scope>NUCLEOTIDE SEQUENCE [LARGE SCALE GENOMIC DNA]</scope>
    <source>
        <strain evidence="1">COMA1</strain>
    </source>
</reference>
<name>A0A0S4L2J2_9BACT</name>
<evidence type="ECO:0008006" key="3">
    <source>
        <dbReference type="Google" id="ProtNLM"/>
    </source>
</evidence>
<proteinExistence type="predicted"/>
<dbReference type="AlphaFoldDB" id="A0A0S4L2J2"/>
<keyword evidence="2" id="KW-1185">Reference proteome</keyword>
<sequence length="395" mass="44533">MGLGEHGCDRFLSTRNTILNCKTRPPTCFLETVSASLSSRTNYALMDHGCLQRVNTLSFVTKPSRHLRMDGSTHMPLSPQDQDRLTQIFFPRSEIKKEEVMSAGCRFVYYTTADTATKILRSRQIWLRNTAVMNDYSEVQYGFQCLNDAYKAEPGENFNTALNACFQGLADEVRDLFNGWLPIIFDDTYLTCVSQHLPEENEHGRLSMWRAYGCGTGIALVINGAVMFGNTQVLEVFSSPVLYERPETVAEQLNQVAKNITNDLGFLRDLGREHLKSAVFNMFLFGILCTKHPGFHEEREWRVIASPQIFPTPHCTFAIEVIQGTPQRVLKLDLKNHTEQGLVGLAIPDLIDRIIIGPCQFPAIIRQAFLDLLQETGVPDAGRKIVVSDIPLRQA</sequence>